<dbReference type="CDD" id="cd00383">
    <property type="entry name" value="trans_reg_C"/>
    <property type="match status" value="1"/>
</dbReference>
<feature type="domain" description="OmpR/PhoB-type" evidence="11">
    <location>
        <begin position="126"/>
        <end position="225"/>
    </location>
</feature>
<dbReference type="GO" id="GO:0000156">
    <property type="term" value="F:phosphorelay response regulator activity"/>
    <property type="evidence" value="ECO:0007669"/>
    <property type="project" value="TreeGrafter"/>
</dbReference>
<dbReference type="Pfam" id="PF00072">
    <property type="entry name" value="Response_reg"/>
    <property type="match status" value="1"/>
</dbReference>
<comment type="caution">
    <text evidence="12">The sequence shown here is derived from an EMBL/GenBank/DDBJ whole genome shotgun (WGS) entry which is preliminary data.</text>
</comment>
<dbReference type="GO" id="GO:0032993">
    <property type="term" value="C:protein-DNA complex"/>
    <property type="evidence" value="ECO:0007669"/>
    <property type="project" value="TreeGrafter"/>
</dbReference>
<comment type="subcellular location">
    <subcellularLocation>
        <location evidence="1">Cytoplasm</location>
    </subcellularLocation>
</comment>
<keyword evidence="7" id="KW-0804">Transcription</keyword>
<evidence type="ECO:0000256" key="3">
    <source>
        <dbReference type="ARBA" id="ARBA00022553"/>
    </source>
</evidence>
<evidence type="ECO:0000256" key="1">
    <source>
        <dbReference type="ARBA" id="ARBA00004496"/>
    </source>
</evidence>
<dbReference type="Gene3D" id="1.10.10.10">
    <property type="entry name" value="Winged helix-like DNA-binding domain superfamily/Winged helix DNA-binding domain"/>
    <property type="match status" value="1"/>
</dbReference>
<dbReference type="InterPro" id="IPR058124">
    <property type="entry name" value="CpxR-like_REC"/>
</dbReference>
<dbReference type="PANTHER" id="PTHR48111">
    <property type="entry name" value="REGULATOR OF RPOS"/>
    <property type="match status" value="1"/>
</dbReference>
<proteinExistence type="predicted"/>
<dbReference type="EMBL" id="JAZHOG010000008">
    <property type="protein sequence ID" value="MEJ8568426.1"/>
    <property type="molecule type" value="Genomic_DNA"/>
</dbReference>
<organism evidence="12 13">
    <name type="scientific">Elongatibacter sediminis</name>
    <dbReference type="NCBI Taxonomy" id="3119006"/>
    <lineage>
        <taxon>Bacteria</taxon>
        <taxon>Pseudomonadati</taxon>
        <taxon>Pseudomonadota</taxon>
        <taxon>Gammaproteobacteria</taxon>
        <taxon>Chromatiales</taxon>
        <taxon>Wenzhouxiangellaceae</taxon>
        <taxon>Elongatibacter</taxon>
    </lineage>
</organism>
<dbReference type="FunFam" id="3.40.50.2300:FF:000001">
    <property type="entry name" value="DNA-binding response regulator PhoB"/>
    <property type="match status" value="1"/>
</dbReference>
<dbReference type="CDD" id="cd17623">
    <property type="entry name" value="REC_OmpR_CpxR"/>
    <property type="match status" value="1"/>
</dbReference>
<evidence type="ECO:0000313" key="12">
    <source>
        <dbReference type="EMBL" id="MEJ8568426.1"/>
    </source>
</evidence>
<dbReference type="InterPro" id="IPR039420">
    <property type="entry name" value="WalR-like"/>
</dbReference>
<dbReference type="Proteomes" id="UP001359886">
    <property type="component" value="Unassembled WGS sequence"/>
</dbReference>
<dbReference type="SMART" id="SM00862">
    <property type="entry name" value="Trans_reg_C"/>
    <property type="match status" value="1"/>
</dbReference>
<name>A0AAW9RF85_9GAMM</name>
<dbReference type="RefSeq" id="WP_354695750.1">
    <property type="nucleotide sequence ID" value="NZ_JAZHOG010000008.1"/>
</dbReference>
<evidence type="ECO:0000256" key="8">
    <source>
        <dbReference type="PROSITE-ProRule" id="PRU00169"/>
    </source>
</evidence>
<dbReference type="InterPro" id="IPR001867">
    <property type="entry name" value="OmpR/PhoB-type_DNA-bd"/>
</dbReference>
<dbReference type="SUPFAM" id="SSF46894">
    <property type="entry name" value="C-terminal effector domain of the bipartite response regulators"/>
    <property type="match status" value="1"/>
</dbReference>
<evidence type="ECO:0000256" key="6">
    <source>
        <dbReference type="ARBA" id="ARBA00023125"/>
    </source>
</evidence>
<protein>
    <submittedName>
        <fullName evidence="12">Response regulator transcription factor</fullName>
    </submittedName>
</protein>
<keyword evidence="5" id="KW-0805">Transcription regulation</keyword>
<evidence type="ECO:0000256" key="5">
    <source>
        <dbReference type="ARBA" id="ARBA00023015"/>
    </source>
</evidence>
<dbReference type="GO" id="GO:0006355">
    <property type="term" value="P:regulation of DNA-templated transcription"/>
    <property type="evidence" value="ECO:0007669"/>
    <property type="project" value="InterPro"/>
</dbReference>
<keyword evidence="3 8" id="KW-0597">Phosphoprotein</keyword>
<dbReference type="AlphaFoldDB" id="A0AAW9RF85"/>
<dbReference type="GO" id="GO:0005829">
    <property type="term" value="C:cytosol"/>
    <property type="evidence" value="ECO:0007669"/>
    <property type="project" value="TreeGrafter"/>
</dbReference>
<evidence type="ECO:0000313" key="13">
    <source>
        <dbReference type="Proteomes" id="UP001359886"/>
    </source>
</evidence>
<feature type="domain" description="Response regulatory" evidence="10">
    <location>
        <begin position="4"/>
        <end position="117"/>
    </location>
</feature>
<keyword evidence="13" id="KW-1185">Reference proteome</keyword>
<dbReference type="Pfam" id="PF00486">
    <property type="entry name" value="Trans_reg_C"/>
    <property type="match status" value="1"/>
</dbReference>
<dbReference type="InterPro" id="IPR011006">
    <property type="entry name" value="CheY-like_superfamily"/>
</dbReference>
<gene>
    <name evidence="12" type="ORF">V3330_12390</name>
</gene>
<reference evidence="12 13" key="1">
    <citation type="submission" date="2024-02" db="EMBL/GenBank/DDBJ databases">
        <title>A novel Wenzhouxiangellaceae bacterium, isolated from coastal sediments.</title>
        <authorList>
            <person name="Du Z.-J."/>
            <person name="Ye Y.-Q."/>
            <person name="Zhang X.-Y."/>
        </authorList>
    </citation>
    <scope>NUCLEOTIDE SEQUENCE [LARGE SCALE GENOMIC DNA]</scope>
    <source>
        <strain evidence="12 13">CH-27</strain>
    </source>
</reference>
<dbReference type="SUPFAM" id="SSF52172">
    <property type="entry name" value="CheY-like"/>
    <property type="match status" value="1"/>
</dbReference>
<dbReference type="PANTHER" id="PTHR48111:SF39">
    <property type="entry name" value="TRANSCRIPTIONAL REGULATORY PROTEIN CPXR"/>
    <property type="match status" value="1"/>
</dbReference>
<dbReference type="PROSITE" id="PS50110">
    <property type="entry name" value="RESPONSE_REGULATORY"/>
    <property type="match status" value="1"/>
</dbReference>
<evidence type="ECO:0000256" key="2">
    <source>
        <dbReference type="ARBA" id="ARBA00022490"/>
    </source>
</evidence>
<dbReference type="InterPro" id="IPR036388">
    <property type="entry name" value="WH-like_DNA-bd_sf"/>
</dbReference>
<keyword evidence="6 9" id="KW-0238">DNA-binding</keyword>
<dbReference type="GO" id="GO:0000976">
    <property type="term" value="F:transcription cis-regulatory region binding"/>
    <property type="evidence" value="ECO:0007669"/>
    <property type="project" value="TreeGrafter"/>
</dbReference>
<dbReference type="Gene3D" id="6.10.250.690">
    <property type="match status" value="1"/>
</dbReference>
<feature type="modified residue" description="4-aspartylphosphate" evidence="8">
    <location>
        <position position="53"/>
    </location>
</feature>
<feature type="DNA-binding region" description="OmpR/PhoB-type" evidence="9">
    <location>
        <begin position="126"/>
        <end position="225"/>
    </location>
</feature>
<evidence type="ECO:0000256" key="7">
    <source>
        <dbReference type="ARBA" id="ARBA00023163"/>
    </source>
</evidence>
<sequence>MQTTILIADDDTELADLLRQFFESEGFAVRLAHDGRAALSEAESDEVDLVILDVMMPEMNGLDVLKELRKDKDLPVIMLTARGDDLDRILGLELGADDYVPKPCNPRELLARIRAVMRRSEGSGGHSVMQADDLELNQGSRVLLKSGEQVDLTSTEFSVLQCLMQHRGSVVSKRDLYLSALGREPVAHDRSVDMHVSNLRRKLGPAPDGENRIETIRGIGYQYRVS</sequence>
<evidence type="ECO:0000256" key="9">
    <source>
        <dbReference type="PROSITE-ProRule" id="PRU01091"/>
    </source>
</evidence>
<dbReference type="Gene3D" id="3.40.50.2300">
    <property type="match status" value="1"/>
</dbReference>
<dbReference type="SMART" id="SM00448">
    <property type="entry name" value="REC"/>
    <property type="match status" value="1"/>
</dbReference>
<dbReference type="PROSITE" id="PS51755">
    <property type="entry name" value="OMPR_PHOB"/>
    <property type="match status" value="1"/>
</dbReference>
<evidence type="ECO:0000259" key="11">
    <source>
        <dbReference type="PROSITE" id="PS51755"/>
    </source>
</evidence>
<keyword evidence="4" id="KW-0902">Two-component regulatory system</keyword>
<evidence type="ECO:0000256" key="4">
    <source>
        <dbReference type="ARBA" id="ARBA00023012"/>
    </source>
</evidence>
<evidence type="ECO:0000259" key="10">
    <source>
        <dbReference type="PROSITE" id="PS50110"/>
    </source>
</evidence>
<dbReference type="InterPro" id="IPR001789">
    <property type="entry name" value="Sig_transdc_resp-reg_receiver"/>
</dbReference>
<dbReference type="InterPro" id="IPR016032">
    <property type="entry name" value="Sig_transdc_resp-reg_C-effctor"/>
</dbReference>
<keyword evidence="2" id="KW-0963">Cytoplasm</keyword>
<accession>A0AAW9RF85</accession>